<feature type="signal peptide" evidence="4">
    <location>
        <begin position="1"/>
        <end position="22"/>
    </location>
</feature>
<comment type="similarity">
    <text evidence="1">Belongs to the short-chain dehydrogenases/reductases (SDR) family.</text>
</comment>
<dbReference type="InterPro" id="IPR002347">
    <property type="entry name" value="SDR_fam"/>
</dbReference>
<dbReference type="PROSITE" id="PS00061">
    <property type="entry name" value="ADH_SHORT"/>
    <property type="match status" value="1"/>
</dbReference>
<dbReference type="PANTHER" id="PTHR43669">
    <property type="entry name" value="5-KETO-D-GLUCONATE 5-REDUCTASE"/>
    <property type="match status" value="1"/>
</dbReference>
<keyword evidence="3" id="KW-0560">Oxidoreductase</keyword>
<dbReference type="Proteomes" id="UP000323386">
    <property type="component" value="Unassembled WGS sequence"/>
</dbReference>
<dbReference type="Gene3D" id="3.40.50.720">
    <property type="entry name" value="NAD(P)-binding Rossmann-like Domain"/>
    <property type="match status" value="1"/>
</dbReference>
<keyword evidence="4" id="KW-0732">Signal</keyword>
<evidence type="ECO:0000313" key="5">
    <source>
        <dbReference type="EMBL" id="SPO34813.1"/>
    </source>
</evidence>
<sequence length="267" mass="29379">MAFGYKTVLLLGATSGIGAALARKMLDGGSKVILVGRRKERLDELAGGYDASKAVPEVFDITQLSAIPSFVERITRDHPDLDCVVLNSGIQRTMNFARPETIDLSAFGDELTTNYTSYVHLTVALLPFLQAKKERSALVYTSSGLAFAPIVPCPTYCSTKAALHHFLLALRQQLRDNDFARIQVVEIFPPAVQTELHGPKGGHIGMPLDDFTEKAWAGLQQGLDEIPVGMAEKAHAGWEQQRQQMFAHMHGEMEKSGMLGHLYNIRD</sequence>
<evidence type="ECO:0000256" key="4">
    <source>
        <dbReference type="SAM" id="SignalP"/>
    </source>
</evidence>
<feature type="chain" id="PRO_5022693559" evidence="4">
    <location>
        <begin position="23"/>
        <end position="267"/>
    </location>
</feature>
<evidence type="ECO:0000256" key="3">
    <source>
        <dbReference type="ARBA" id="ARBA00023002"/>
    </source>
</evidence>
<dbReference type="Pfam" id="PF00106">
    <property type="entry name" value="adh_short"/>
    <property type="match status" value="1"/>
</dbReference>
<accession>A0A5C3ER64</accession>
<dbReference type="InterPro" id="IPR020904">
    <property type="entry name" value="Sc_DH/Rdtase_CS"/>
</dbReference>
<dbReference type="GO" id="GO:0016491">
    <property type="term" value="F:oxidoreductase activity"/>
    <property type="evidence" value="ECO:0007669"/>
    <property type="project" value="UniProtKB-KW"/>
</dbReference>
<dbReference type="EMBL" id="OOIP01000001">
    <property type="protein sequence ID" value="SPO34813.1"/>
    <property type="molecule type" value="Genomic_DNA"/>
</dbReference>
<gene>
    <name evidence="5" type="ORF">PSFLO_00284</name>
</gene>
<organism evidence="5 6">
    <name type="scientific">Pseudozyma flocculosa</name>
    <dbReference type="NCBI Taxonomy" id="84751"/>
    <lineage>
        <taxon>Eukaryota</taxon>
        <taxon>Fungi</taxon>
        <taxon>Dikarya</taxon>
        <taxon>Basidiomycota</taxon>
        <taxon>Ustilaginomycotina</taxon>
        <taxon>Ustilaginomycetes</taxon>
        <taxon>Ustilaginales</taxon>
        <taxon>Ustilaginaceae</taxon>
        <taxon>Pseudozyma</taxon>
    </lineage>
</organism>
<reference evidence="5 6" key="1">
    <citation type="submission" date="2018-03" db="EMBL/GenBank/DDBJ databases">
        <authorList>
            <person name="Guldener U."/>
        </authorList>
    </citation>
    <scope>NUCLEOTIDE SEQUENCE [LARGE SCALE GENOMIC DNA]</scope>
    <source>
        <strain evidence="5 6">DAOM196992</strain>
    </source>
</reference>
<protein>
    <submittedName>
        <fullName evidence="5">Related to short-chain dehydrogenase involved in D-alanine esterification of lipoteichoic acid and wall teichoic acid (D-alanine transfer protein)</fullName>
    </submittedName>
</protein>
<dbReference type="PANTHER" id="PTHR43669:SF11">
    <property type="entry name" value="SHORT-CHAIN DEHYDROGENASE_OXIDOREDUCTASE"/>
    <property type="match status" value="1"/>
</dbReference>
<dbReference type="AlphaFoldDB" id="A0A5C3ER64"/>
<name>A0A5C3ER64_9BASI</name>
<keyword evidence="2" id="KW-0521">NADP</keyword>
<dbReference type="OrthoDB" id="37659at2759"/>
<proteinExistence type="inferred from homology"/>
<dbReference type="PRINTS" id="PR00081">
    <property type="entry name" value="GDHRDH"/>
</dbReference>
<evidence type="ECO:0000256" key="1">
    <source>
        <dbReference type="ARBA" id="ARBA00006484"/>
    </source>
</evidence>
<dbReference type="SUPFAM" id="SSF51735">
    <property type="entry name" value="NAD(P)-binding Rossmann-fold domains"/>
    <property type="match status" value="1"/>
</dbReference>
<keyword evidence="6" id="KW-1185">Reference proteome</keyword>
<evidence type="ECO:0000313" key="6">
    <source>
        <dbReference type="Proteomes" id="UP000323386"/>
    </source>
</evidence>
<evidence type="ECO:0000256" key="2">
    <source>
        <dbReference type="ARBA" id="ARBA00022857"/>
    </source>
</evidence>
<dbReference type="InterPro" id="IPR036291">
    <property type="entry name" value="NAD(P)-bd_dom_sf"/>
</dbReference>